<dbReference type="InterPro" id="IPR017972">
    <property type="entry name" value="Cyt_P450_CS"/>
</dbReference>
<dbReference type="EMBL" id="JBAWTH010000007">
    <property type="protein sequence ID" value="KAL2291329.1"/>
    <property type="molecule type" value="Genomic_DNA"/>
</dbReference>
<dbReference type="PRINTS" id="PR00385">
    <property type="entry name" value="P450"/>
</dbReference>
<dbReference type="PRINTS" id="PR00463">
    <property type="entry name" value="EP450I"/>
</dbReference>
<proteinExistence type="inferred from homology"/>
<dbReference type="CDD" id="cd11062">
    <property type="entry name" value="CYP58-like"/>
    <property type="match status" value="1"/>
</dbReference>
<evidence type="ECO:0008006" key="11">
    <source>
        <dbReference type="Google" id="ProtNLM"/>
    </source>
</evidence>
<gene>
    <name evidence="9" type="ORF">FJTKL_13942</name>
</gene>
<dbReference type="Gene3D" id="1.10.630.10">
    <property type="entry name" value="Cytochrome P450"/>
    <property type="match status" value="1"/>
</dbReference>
<evidence type="ECO:0000256" key="2">
    <source>
        <dbReference type="ARBA" id="ARBA00010617"/>
    </source>
</evidence>
<sequence length="438" mass="48811">MLHKIDGPIIRISPHELHVSDPTFFDTLYRTDGRWDKYSWAYDAFGAINSASFGSDHDAHKSRRRAIAPFFSKPDIASRQHVLHRNLDKLCQRISGLSGSTFNLGAAISAFTRDSANEFIVGRQYNELDLNDFGVGLSTASQGAGPFWRTTKHVRWFGPMMRAMPIDWAMKVADDNTKAFLSFLKQSEQDTRDTLAVASSSSSDKSCTDTMIHSIVYSDLPEDEKSFDRVLEEVMTVTGAAFETTASALRLILYHVYTSEEILRRLREEVASLPTGPSDTISLKQLEKLQFFTAVLTEGMRLSPAVSSRAARVTDKDLSYDKWQIPAGTPVGMTTLLMQTDETLYPDPMRFNPDRWLVSGAAGATASKYAPFGRGTRTCLGMHLAWAEMYQLLAALVQRFDFTIKDATAGDFELQKDNFAIGTKAGCNLMAHVTKYKG</sequence>
<dbReference type="InterPro" id="IPR002401">
    <property type="entry name" value="Cyt_P450_E_grp-I"/>
</dbReference>
<accession>A0ABR4F9F1</accession>
<organism evidence="9 10">
    <name type="scientific">Diaporthe vaccinii</name>
    <dbReference type="NCBI Taxonomy" id="105482"/>
    <lineage>
        <taxon>Eukaryota</taxon>
        <taxon>Fungi</taxon>
        <taxon>Dikarya</taxon>
        <taxon>Ascomycota</taxon>
        <taxon>Pezizomycotina</taxon>
        <taxon>Sordariomycetes</taxon>
        <taxon>Sordariomycetidae</taxon>
        <taxon>Diaporthales</taxon>
        <taxon>Diaporthaceae</taxon>
        <taxon>Diaporthe</taxon>
        <taxon>Diaporthe eres species complex</taxon>
    </lineage>
</organism>
<keyword evidence="5 8" id="KW-0560">Oxidoreductase</keyword>
<keyword evidence="10" id="KW-1185">Reference proteome</keyword>
<evidence type="ECO:0000256" key="5">
    <source>
        <dbReference type="ARBA" id="ARBA00023002"/>
    </source>
</evidence>
<dbReference type="SUPFAM" id="SSF48264">
    <property type="entry name" value="Cytochrome P450"/>
    <property type="match status" value="1"/>
</dbReference>
<dbReference type="PANTHER" id="PTHR24305:SF157">
    <property type="entry name" value="N-ACETYLTRYPTOPHAN 6-HYDROXYLASE IVOC-RELATED"/>
    <property type="match status" value="1"/>
</dbReference>
<reference evidence="9 10" key="1">
    <citation type="submission" date="2024-03" db="EMBL/GenBank/DDBJ databases">
        <title>A high-quality draft genome sequence of Diaporthe vaccinii, a causative agent of upright dieback and viscid rot disease in cranberry plants.</title>
        <authorList>
            <person name="Sarrasin M."/>
            <person name="Lang B.F."/>
            <person name="Burger G."/>
        </authorList>
    </citation>
    <scope>NUCLEOTIDE SEQUENCE [LARGE SCALE GENOMIC DNA]</scope>
    <source>
        <strain evidence="9 10">IS7</strain>
    </source>
</reference>
<comment type="cofactor">
    <cofactor evidence="1">
        <name>heme</name>
        <dbReference type="ChEBI" id="CHEBI:30413"/>
    </cofactor>
</comment>
<dbReference type="PROSITE" id="PS00086">
    <property type="entry name" value="CYTOCHROME_P450"/>
    <property type="match status" value="1"/>
</dbReference>
<evidence type="ECO:0000256" key="6">
    <source>
        <dbReference type="ARBA" id="ARBA00023004"/>
    </source>
</evidence>
<dbReference type="PANTHER" id="PTHR24305">
    <property type="entry name" value="CYTOCHROME P450"/>
    <property type="match status" value="1"/>
</dbReference>
<evidence type="ECO:0000256" key="8">
    <source>
        <dbReference type="RuleBase" id="RU000461"/>
    </source>
</evidence>
<keyword evidence="6 8" id="KW-0408">Iron</keyword>
<name>A0ABR4F9F1_9PEZI</name>
<dbReference type="Proteomes" id="UP001600888">
    <property type="component" value="Unassembled WGS sequence"/>
</dbReference>
<evidence type="ECO:0000256" key="3">
    <source>
        <dbReference type="ARBA" id="ARBA00022617"/>
    </source>
</evidence>
<comment type="caution">
    <text evidence="9">The sequence shown here is derived from an EMBL/GenBank/DDBJ whole genome shotgun (WGS) entry which is preliminary data.</text>
</comment>
<evidence type="ECO:0000313" key="9">
    <source>
        <dbReference type="EMBL" id="KAL2291329.1"/>
    </source>
</evidence>
<evidence type="ECO:0000256" key="7">
    <source>
        <dbReference type="ARBA" id="ARBA00023033"/>
    </source>
</evidence>
<evidence type="ECO:0000256" key="4">
    <source>
        <dbReference type="ARBA" id="ARBA00022723"/>
    </source>
</evidence>
<keyword evidence="7 8" id="KW-0503">Monooxygenase</keyword>
<dbReference type="InterPro" id="IPR036396">
    <property type="entry name" value="Cyt_P450_sf"/>
</dbReference>
<evidence type="ECO:0000256" key="1">
    <source>
        <dbReference type="ARBA" id="ARBA00001971"/>
    </source>
</evidence>
<dbReference type="Pfam" id="PF00067">
    <property type="entry name" value="p450"/>
    <property type="match status" value="1"/>
</dbReference>
<keyword evidence="3 8" id="KW-0349">Heme</keyword>
<protein>
    <recommendedName>
        <fullName evidence="11">Trichodiene oxygenase</fullName>
    </recommendedName>
</protein>
<dbReference type="InterPro" id="IPR050121">
    <property type="entry name" value="Cytochrome_P450_monoxygenase"/>
</dbReference>
<comment type="similarity">
    <text evidence="2 8">Belongs to the cytochrome P450 family.</text>
</comment>
<keyword evidence="4 8" id="KW-0479">Metal-binding</keyword>
<dbReference type="InterPro" id="IPR001128">
    <property type="entry name" value="Cyt_P450"/>
</dbReference>
<evidence type="ECO:0000313" key="10">
    <source>
        <dbReference type="Proteomes" id="UP001600888"/>
    </source>
</evidence>